<accession>A0A3D9H5F7</accession>
<comment type="caution">
    <text evidence="2">The sequence shown here is derived from an EMBL/GenBank/DDBJ whole genome shotgun (WGS) entry which is preliminary data.</text>
</comment>
<feature type="chain" id="PRO_5017699894" description="Porin" evidence="1">
    <location>
        <begin position="32"/>
        <end position="449"/>
    </location>
</feature>
<dbReference type="EMBL" id="QRDW01000016">
    <property type="protein sequence ID" value="RED44196.1"/>
    <property type="molecule type" value="Genomic_DNA"/>
</dbReference>
<dbReference type="Proteomes" id="UP000256845">
    <property type="component" value="Unassembled WGS sequence"/>
</dbReference>
<feature type="signal peptide" evidence="1">
    <location>
        <begin position="1"/>
        <end position="31"/>
    </location>
</feature>
<evidence type="ECO:0000313" key="2">
    <source>
        <dbReference type="EMBL" id="RED44196.1"/>
    </source>
</evidence>
<dbReference type="AlphaFoldDB" id="A0A3D9H5F7"/>
<keyword evidence="3" id="KW-1185">Reference proteome</keyword>
<protein>
    <recommendedName>
        <fullName evidence="4">Porin</fullName>
    </recommendedName>
</protein>
<proteinExistence type="predicted"/>
<organism evidence="2 3">
    <name type="scientific">Aestuariispira insulae</name>
    <dbReference type="NCBI Taxonomy" id="1461337"/>
    <lineage>
        <taxon>Bacteria</taxon>
        <taxon>Pseudomonadati</taxon>
        <taxon>Pseudomonadota</taxon>
        <taxon>Alphaproteobacteria</taxon>
        <taxon>Rhodospirillales</taxon>
        <taxon>Kiloniellaceae</taxon>
        <taxon>Aestuariispira</taxon>
    </lineage>
</organism>
<evidence type="ECO:0000313" key="3">
    <source>
        <dbReference type="Proteomes" id="UP000256845"/>
    </source>
</evidence>
<keyword evidence="1" id="KW-0732">Signal</keyword>
<reference evidence="2 3" key="1">
    <citation type="submission" date="2018-07" db="EMBL/GenBank/DDBJ databases">
        <title>Genomic Encyclopedia of Type Strains, Phase III (KMG-III): the genomes of soil and plant-associated and newly described type strains.</title>
        <authorList>
            <person name="Whitman W."/>
        </authorList>
    </citation>
    <scope>NUCLEOTIDE SEQUENCE [LARGE SCALE GENOMIC DNA]</scope>
    <source>
        <strain evidence="2 3">CECT 8488</strain>
    </source>
</reference>
<sequence length="449" mass="49497">MDWQFHMNDMSRIRPFLFAAGLTLMAPGALTAEETGPEKNEYAPEPGGLETFWNDVRFNGEISSLYTHTNPEEGIVNPNNSIKRIETGNWNTVARTEFSYKNRAAGINLRLEPWFSFERHFFDHAGGAPYSEENIQIGRYQAKFSGLIPRTTLAAQRGIVAWGPAFFGSPSNPFPDTSSTANPLEEEFGSDFLWMSHAFNGTWSMSAYQNYSRGSIDSVDSNPFKRAGTVAVHYNSYNYNVSLLAGNQEDYGPIYGAYGQWTLGEATVLYFDAGLRKRGRARYPVESSNILGGTYNSGKAVRKPEIVVGGSYTTADDTTFYGEYLFQGSGYSKGELDLARDIALAANENLVGAPALSEGTLGLAALNELPYLGQHNASLIVSRSIGDFDLTFQNQTNMQDFTGRLYGSVVYSYGPAKFTLSLLQAYGREGGAFRQSVDTQVVSGMLLRF</sequence>
<evidence type="ECO:0000256" key="1">
    <source>
        <dbReference type="SAM" id="SignalP"/>
    </source>
</evidence>
<evidence type="ECO:0008006" key="4">
    <source>
        <dbReference type="Google" id="ProtNLM"/>
    </source>
</evidence>
<gene>
    <name evidence="2" type="ORF">DFP90_11637</name>
</gene>
<name>A0A3D9H5F7_9PROT</name>